<feature type="domain" description="OLD protein-like TOPRIM" evidence="2">
    <location>
        <begin position="482"/>
        <end position="532"/>
    </location>
</feature>
<reference evidence="3" key="1">
    <citation type="journal article" date="2014" name="Front. Microbiol.">
        <title>High frequency of phylogenetically diverse reductive dehalogenase-homologous genes in deep subseafloor sedimentary metagenomes.</title>
        <authorList>
            <person name="Kawai M."/>
            <person name="Futagami T."/>
            <person name="Toyoda A."/>
            <person name="Takaki Y."/>
            <person name="Nishi S."/>
            <person name="Hori S."/>
            <person name="Arai W."/>
            <person name="Tsubouchi T."/>
            <person name="Morono Y."/>
            <person name="Uchiyama I."/>
            <person name="Ito T."/>
            <person name="Fujiyama A."/>
            <person name="Inagaki F."/>
            <person name="Takami H."/>
        </authorList>
    </citation>
    <scope>NUCLEOTIDE SEQUENCE</scope>
    <source>
        <strain evidence="3">Expedition CK06-06</strain>
    </source>
</reference>
<dbReference type="Pfam" id="PF20469">
    <property type="entry name" value="OLD-like_TOPRIM"/>
    <property type="match status" value="1"/>
</dbReference>
<dbReference type="InterPro" id="IPR051396">
    <property type="entry name" value="Bact_Antivir_Def_Nuclease"/>
</dbReference>
<dbReference type="PANTHER" id="PTHR43581:SF4">
    <property type="entry name" value="ATP_GTP PHOSPHATASE"/>
    <property type="match status" value="1"/>
</dbReference>
<dbReference type="InterPro" id="IPR027417">
    <property type="entry name" value="P-loop_NTPase"/>
</dbReference>
<evidence type="ECO:0000313" key="3">
    <source>
        <dbReference type="EMBL" id="GAH94428.1"/>
    </source>
</evidence>
<dbReference type="AlphaFoldDB" id="X1LJX3"/>
<dbReference type="SUPFAM" id="SSF52540">
    <property type="entry name" value="P-loop containing nucleoside triphosphate hydrolases"/>
    <property type="match status" value="1"/>
</dbReference>
<organism evidence="3">
    <name type="scientific">marine sediment metagenome</name>
    <dbReference type="NCBI Taxonomy" id="412755"/>
    <lineage>
        <taxon>unclassified sequences</taxon>
        <taxon>metagenomes</taxon>
        <taxon>ecological metagenomes</taxon>
    </lineage>
</organism>
<dbReference type="Pfam" id="PF13175">
    <property type="entry name" value="AAA_15"/>
    <property type="match status" value="1"/>
</dbReference>
<protein>
    <submittedName>
        <fullName evidence="3">Uncharacterized protein</fullName>
    </submittedName>
</protein>
<name>X1LJX3_9ZZZZ</name>
<feature type="domain" description="Endonuclease GajA/Old nuclease/RecF-like AAA" evidence="1">
    <location>
        <begin position="1"/>
        <end position="412"/>
    </location>
</feature>
<evidence type="ECO:0000259" key="1">
    <source>
        <dbReference type="Pfam" id="PF13175"/>
    </source>
</evidence>
<gene>
    <name evidence="3" type="ORF">S06H3_00792</name>
</gene>
<comment type="caution">
    <text evidence="3">The sequence shown here is derived from an EMBL/GenBank/DDBJ whole genome shotgun (WGS) entry which is preliminary data.</text>
</comment>
<sequence length="533" mass="60493">MIIKSVEVKNFRSIRETCLDCDNLTAIIGRNGAGKSSFLDAIDTFYDISAPITEEDFFNRDIGSTIEIRVTYSNLRDDEKEEFQPYIKDDRLIVTKRISSENDRIMQRYYAAALQIPRFAEIRAKPGKRERVSAWNEMVNSDELPNLGGKVRSADEVERLMSEYEANHPEFMEAIEREEQFFGPRNIGGGKLDKFTKYVLVPAVRKASDEVSGKKGAIYQILDMIVLRKINAREDIQKFKSEFEERVIKLYSSENLTELPELGNSISQTLEKFAPGSQLKLGWDEVKPPEIPLPPARATLVEDSFEGEITRKGHGLQRALIVTLLQHLAMRVPIEPTVEDLDEEETDISKPKGLEISQGPDLILAIEEPELYLHPSRCRYLHNLLLQLSEKPGIGLGASNQIIYTSHSPYFIDLHHFDQIRMVRKIPSPDSLASQSVVVRFSLEHAKEKIAKICNVDTDDFTRDSFRARAIPIMNTIVSEGFFTDVVVVVEGLSEVGILWKLQEIMKKNWSKLGIVIVPAGGKNNIDRPIVIF</sequence>
<evidence type="ECO:0000259" key="2">
    <source>
        <dbReference type="Pfam" id="PF20469"/>
    </source>
</evidence>
<dbReference type="PANTHER" id="PTHR43581">
    <property type="entry name" value="ATP/GTP PHOSPHATASE"/>
    <property type="match status" value="1"/>
</dbReference>
<dbReference type="InterPro" id="IPR034139">
    <property type="entry name" value="TOPRIM_OLD"/>
</dbReference>
<proteinExistence type="predicted"/>
<feature type="non-terminal residue" evidence="3">
    <location>
        <position position="533"/>
    </location>
</feature>
<dbReference type="InterPro" id="IPR041685">
    <property type="entry name" value="AAA_GajA/Old/RecF-like"/>
</dbReference>
<accession>X1LJX3</accession>
<dbReference type="Gene3D" id="3.40.50.300">
    <property type="entry name" value="P-loop containing nucleotide triphosphate hydrolases"/>
    <property type="match status" value="1"/>
</dbReference>
<dbReference type="EMBL" id="BARV01000166">
    <property type="protein sequence ID" value="GAH94428.1"/>
    <property type="molecule type" value="Genomic_DNA"/>
</dbReference>